<dbReference type="Pfam" id="PF00589">
    <property type="entry name" value="Phage_integrase"/>
    <property type="match status" value="1"/>
</dbReference>
<comment type="function">
    <text evidence="9">Site-specific tyrosine recombinase, which acts by catalyzing the cutting and rejoining of the recombining DNA molecules. The XerC-XerD complex is essential to convert dimers of the bacterial chromosome into monomers to permit their segregation at cell division. It also contributes to the segregational stability of plasmids.</text>
</comment>
<dbReference type="GO" id="GO:0009037">
    <property type="term" value="F:tyrosine-based site-specific recombinase activity"/>
    <property type="evidence" value="ECO:0007669"/>
    <property type="project" value="UniProtKB-UniRule"/>
</dbReference>
<evidence type="ECO:0000256" key="1">
    <source>
        <dbReference type="ARBA" id="ARBA00004496"/>
    </source>
</evidence>
<dbReference type="AlphaFoldDB" id="A0AAE4ASD9"/>
<feature type="active site" description="O-(3'-phospho-DNA)-tyrosine intermediate" evidence="9">
    <location>
        <position position="292"/>
    </location>
</feature>
<feature type="active site" evidence="9">
    <location>
        <position position="260"/>
    </location>
</feature>
<feature type="active site" evidence="9">
    <location>
        <position position="164"/>
    </location>
</feature>
<dbReference type="InterPro" id="IPR002104">
    <property type="entry name" value="Integrase_catalytic"/>
</dbReference>
<dbReference type="SUPFAM" id="SSF47823">
    <property type="entry name" value="lambda integrase-like, N-terminal domain"/>
    <property type="match status" value="1"/>
</dbReference>
<evidence type="ECO:0000256" key="7">
    <source>
        <dbReference type="ARBA" id="ARBA00023172"/>
    </source>
</evidence>
<comment type="caution">
    <text evidence="12">The sequence shown here is derived from an EMBL/GenBank/DDBJ whole genome shotgun (WGS) entry which is preliminary data.</text>
</comment>
<dbReference type="InterPro" id="IPR011010">
    <property type="entry name" value="DNA_brk_join_enz"/>
</dbReference>
<keyword evidence="7 9" id="KW-0233">DNA recombination</keyword>
<dbReference type="HAMAP" id="MF_01808">
    <property type="entry name" value="Recomb_XerC_XerD"/>
    <property type="match status" value="1"/>
</dbReference>
<evidence type="ECO:0000259" key="11">
    <source>
        <dbReference type="PROSITE" id="PS51900"/>
    </source>
</evidence>
<gene>
    <name evidence="9" type="primary">xerC</name>
    <name evidence="12" type="ORF">J2S73_000311</name>
</gene>
<evidence type="ECO:0000259" key="10">
    <source>
        <dbReference type="PROSITE" id="PS51898"/>
    </source>
</evidence>
<evidence type="ECO:0000256" key="3">
    <source>
        <dbReference type="ARBA" id="ARBA00022618"/>
    </source>
</evidence>
<dbReference type="PROSITE" id="PS51900">
    <property type="entry name" value="CB"/>
    <property type="match status" value="1"/>
</dbReference>
<dbReference type="PROSITE" id="PS51898">
    <property type="entry name" value="TYR_RECOMBINASE"/>
    <property type="match status" value="1"/>
</dbReference>
<evidence type="ECO:0000256" key="4">
    <source>
        <dbReference type="ARBA" id="ARBA00022829"/>
    </source>
</evidence>
<dbReference type="InterPro" id="IPR023009">
    <property type="entry name" value="Tyrosine_recombinase_XerC/XerD"/>
</dbReference>
<proteinExistence type="inferred from homology"/>
<dbReference type="InterPro" id="IPR044068">
    <property type="entry name" value="CB"/>
</dbReference>
<dbReference type="Pfam" id="PF02899">
    <property type="entry name" value="Phage_int_SAM_1"/>
    <property type="match status" value="1"/>
</dbReference>
<feature type="active site" evidence="9">
    <location>
        <position position="257"/>
    </location>
</feature>
<reference evidence="12" key="1">
    <citation type="submission" date="2023-07" db="EMBL/GenBank/DDBJ databases">
        <title>Genomic Encyclopedia of Type Strains, Phase IV (KMG-IV): sequencing the most valuable type-strain genomes for metagenomic binning, comparative biology and taxonomic classification.</title>
        <authorList>
            <person name="Goeker M."/>
        </authorList>
    </citation>
    <scope>NUCLEOTIDE SEQUENCE</scope>
    <source>
        <strain evidence="12">DSM 21202</strain>
    </source>
</reference>
<evidence type="ECO:0000313" key="13">
    <source>
        <dbReference type="Proteomes" id="UP001229244"/>
    </source>
</evidence>
<dbReference type="InterPro" id="IPR004107">
    <property type="entry name" value="Integrase_SAM-like_N"/>
</dbReference>
<dbReference type="SUPFAM" id="SSF56349">
    <property type="entry name" value="DNA breaking-rejoining enzymes"/>
    <property type="match status" value="1"/>
</dbReference>
<comment type="subunit">
    <text evidence="9">Forms a cyclic heterotetrameric complex composed of two molecules of XerC and two molecules of XerD.</text>
</comment>
<dbReference type="Proteomes" id="UP001229244">
    <property type="component" value="Unassembled WGS sequence"/>
</dbReference>
<organism evidence="12 13">
    <name type="scientific">Amorphus orientalis</name>
    <dbReference type="NCBI Taxonomy" id="649198"/>
    <lineage>
        <taxon>Bacteria</taxon>
        <taxon>Pseudomonadati</taxon>
        <taxon>Pseudomonadota</taxon>
        <taxon>Alphaproteobacteria</taxon>
        <taxon>Hyphomicrobiales</taxon>
        <taxon>Amorphaceae</taxon>
        <taxon>Amorphus</taxon>
    </lineage>
</organism>
<dbReference type="Gene3D" id="1.10.150.130">
    <property type="match status" value="1"/>
</dbReference>
<comment type="subcellular location">
    <subcellularLocation>
        <location evidence="1 9">Cytoplasm</location>
    </subcellularLocation>
</comment>
<keyword evidence="4 9" id="KW-0159">Chromosome partition</keyword>
<evidence type="ECO:0000256" key="9">
    <source>
        <dbReference type="HAMAP-Rule" id="MF_01808"/>
    </source>
</evidence>
<feature type="active site" evidence="9">
    <location>
        <position position="189"/>
    </location>
</feature>
<feature type="domain" description="Tyr recombinase" evidence="10">
    <location>
        <begin position="122"/>
        <end position="305"/>
    </location>
</feature>
<keyword evidence="8 9" id="KW-0131">Cell cycle</keyword>
<keyword evidence="5 9" id="KW-0229">DNA integration</keyword>
<evidence type="ECO:0000256" key="6">
    <source>
        <dbReference type="ARBA" id="ARBA00023125"/>
    </source>
</evidence>
<keyword evidence="6 9" id="KW-0238">DNA-binding</keyword>
<name>A0AAE4ASD9_9HYPH</name>
<sequence>MTAPIQIMAPDLAAEVRSWLAHLAGERRLAGHTLEAYERDVRQLCGFLTEHLGAPPAIADLAGLETRDVRAFFARRRMGGASTRTVGRGLAGVRSFVTYLEKKELLSADAVRLVSAPKTSKRLPRPVGIPDARAMLEAAGDHEEPWIAARDAAILTLLYGAGLRIAEALSLPRSDAPTDPAIALRVTGKGGRVRLVPVLPAIAEATTAYLGLVPFHLEPDDQLFRGAKGGPLSPRIVQRTVAHLRGALGLPDSATPHALRHAFATHLLAAGGDLRAIQELLGHASLSTTQGYTQVDTAHLLESYAKAHPRA</sequence>
<dbReference type="PANTHER" id="PTHR30349">
    <property type="entry name" value="PHAGE INTEGRASE-RELATED"/>
    <property type="match status" value="1"/>
</dbReference>
<dbReference type="Gene3D" id="1.10.443.10">
    <property type="entry name" value="Intergrase catalytic core"/>
    <property type="match status" value="1"/>
</dbReference>
<dbReference type="GO" id="GO:0003677">
    <property type="term" value="F:DNA binding"/>
    <property type="evidence" value="ECO:0007669"/>
    <property type="project" value="UniProtKB-UniRule"/>
</dbReference>
<dbReference type="InterPro" id="IPR050090">
    <property type="entry name" value="Tyrosine_recombinase_XerCD"/>
</dbReference>
<evidence type="ECO:0000313" key="12">
    <source>
        <dbReference type="EMBL" id="MDQ0313874.1"/>
    </source>
</evidence>
<dbReference type="GO" id="GO:0007059">
    <property type="term" value="P:chromosome segregation"/>
    <property type="evidence" value="ECO:0007669"/>
    <property type="project" value="UniProtKB-UniRule"/>
</dbReference>
<dbReference type="PANTHER" id="PTHR30349:SF90">
    <property type="entry name" value="TYROSINE RECOMBINASE XERD"/>
    <property type="match status" value="1"/>
</dbReference>
<protein>
    <recommendedName>
        <fullName evidence="9">Tyrosine recombinase XerC</fullName>
    </recommendedName>
</protein>
<dbReference type="EMBL" id="JAUSUL010000001">
    <property type="protein sequence ID" value="MDQ0313874.1"/>
    <property type="molecule type" value="Genomic_DNA"/>
</dbReference>
<feature type="active site" evidence="9">
    <location>
        <position position="283"/>
    </location>
</feature>
<feature type="domain" description="Core-binding (CB)" evidence="11">
    <location>
        <begin position="10"/>
        <end position="101"/>
    </location>
</feature>
<dbReference type="GO" id="GO:0006313">
    <property type="term" value="P:DNA transposition"/>
    <property type="evidence" value="ECO:0007669"/>
    <property type="project" value="UniProtKB-UniRule"/>
</dbReference>
<dbReference type="GO" id="GO:0005737">
    <property type="term" value="C:cytoplasm"/>
    <property type="evidence" value="ECO:0007669"/>
    <property type="project" value="UniProtKB-SubCell"/>
</dbReference>
<comment type="similarity">
    <text evidence="9">Belongs to the 'phage' integrase family. XerC subfamily.</text>
</comment>
<dbReference type="InterPro" id="IPR013762">
    <property type="entry name" value="Integrase-like_cat_sf"/>
</dbReference>
<dbReference type="RefSeq" id="WP_306883666.1">
    <property type="nucleotide sequence ID" value="NZ_JAUSUL010000001.1"/>
</dbReference>
<keyword evidence="3 9" id="KW-0132">Cell division</keyword>
<evidence type="ECO:0000256" key="5">
    <source>
        <dbReference type="ARBA" id="ARBA00022908"/>
    </source>
</evidence>
<evidence type="ECO:0000256" key="2">
    <source>
        <dbReference type="ARBA" id="ARBA00022490"/>
    </source>
</evidence>
<evidence type="ECO:0000256" key="8">
    <source>
        <dbReference type="ARBA" id="ARBA00023306"/>
    </source>
</evidence>
<dbReference type="GO" id="GO:0051301">
    <property type="term" value="P:cell division"/>
    <property type="evidence" value="ECO:0007669"/>
    <property type="project" value="UniProtKB-KW"/>
</dbReference>
<dbReference type="InterPro" id="IPR010998">
    <property type="entry name" value="Integrase_recombinase_N"/>
</dbReference>
<keyword evidence="2 9" id="KW-0963">Cytoplasm</keyword>
<keyword evidence="13" id="KW-1185">Reference proteome</keyword>
<accession>A0AAE4ASD9</accession>